<name>A0ABR8DTS9_9NOSO</name>
<dbReference type="PROSITE" id="PS51910">
    <property type="entry name" value="GH18_2"/>
    <property type="match status" value="1"/>
</dbReference>
<reference evidence="2 3" key="1">
    <citation type="journal article" date="2020" name="ISME J.">
        <title>Comparative genomics reveals insights into cyanobacterial evolution and habitat adaptation.</title>
        <authorList>
            <person name="Chen M.Y."/>
            <person name="Teng W.K."/>
            <person name="Zhao L."/>
            <person name="Hu C.X."/>
            <person name="Zhou Y.K."/>
            <person name="Han B.P."/>
            <person name="Song L.R."/>
            <person name="Shu W.S."/>
        </authorList>
    </citation>
    <scope>NUCLEOTIDE SEQUENCE [LARGE SCALE GENOMIC DNA]</scope>
    <source>
        <strain evidence="2 3">FACHB-838</strain>
    </source>
</reference>
<dbReference type="RefSeq" id="WP_190943451.1">
    <property type="nucleotide sequence ID" value="NZ_JACJSI010000071.1"/>
</dbReference>
<dbReference type="InterPro" id="IPR029070">
    <property type="entry name" value="Chitinase_insertion_sf"/>
</dbReference>
<gene>
    <name evidence="2" type="ORF">H6G97_25975</name>
</gene>
<proteinExistence type="predicted"/>
<evidence type="ECO:0000259" key="1">
    <source>
        <dbReference type="PROSITE" id="PS51910"/>
    </source>
</evidence>
<dbReference type="EMBL" id="JACJSI010000071">
    <property type="protein sequence ID" value="MBD2532846.1"/>
    <property type="molecule type" value="Genomic_DNA"/>
</dbReference>
<evidence type="ECO:0000313" key="3">
    <source>
        <dbReference type="Proteomes" id="UP000623440"/>
    </source>
</evidence>
<dbReference type="Gene3D" id="3.10.50.10">
    <property type="match status" value="1"/>
</dbReference>
<dbReference type="SUPFAM" id="SSF54556">
    <property type="entry name" value="Chitinase insertion domain"/>
    <property type="match status" value="1"/>
</dbReference>
<dbReference type="PANTHER" id="PTHR46073:SF4">
    <property type="entry name" value="GH18 DOMAIN-CONTAINING PROTEIN"/>
    <property type="match status" value="1"/>
</dbReference>
<dbReference type="InterPro" id="IPR001223">
    <property type="entry name" value="Glyco_hydro18_cat"/>
</dbReference>
<dbReference type="Pfam" id="PF00704">
    <property type="entry name" value="Glyco_hydro_18"/>
    <property type="match status" value="1"/>
</dbReference>
<dbReference type="InterPro" id="IPR017853">
    <property type="entry name" value="GH"/>
</dbReference>
<keyword evidence="3" id="KW-1185">Reference proteome</keyword>
<dbReference type="PANTHER" id="PTHR46073">
    <property type="entry name" value="CHITINASE"/>
    <property type="match status" value="1"/>
</dbReference>
<organism evidence="2 3">
    <name type="scientific">Nostoc flagelliforme FACHB-838</name>
    <dbReference type="NCBI Taxonomy" id="2692904"/>
    <lineage>
        <taxon>Bacteria</taxon>
        <taxon>Bacillati</taxon>
        <taxon>Cyanobacteriota</taxon>
        <taxon>Cyanophyceae</taxon>
        <taxon>Nostocales</taxon>
        <taxon>Nostocaceae</taxon>
        <taxon>Nostoc</taxon>
    </lineage>
</organism>
<comment type="caution">
    <text evidence="2">The sequence shown here is derived from an EMBL/GenBank/DDBJ whole genome shotgun (WGS) entry which is preliminary data.</text>
</comment>
<accession>A0ABR8DTS9</accession>
<dbReference type="Proteomes" id="UP000623440">
    <property type="component" value="Unassembled WGS sequence"/>
</dbReference>
<feature type="domain" description="GH18" evidence="1">
    <location>
        <begin position="1"/>
        <end position="85"/>
    </location>
</feature>
<dbReference type="SUPFAM" id="SSF51445">
    <property type="entry name" value="(Trans)glycosidases"/>
    <property type="match status" value="1"/>
</dbReference>
<protein>
    <recommendedName>
        <fullName evidence="1">GH18 domain-containing protein</fullName>
    </recommendedName>
</protein>
<evidence type="ECO:0000313" key="2">
    <source>
        <dbReference type="EMBL" id="MBD2532846.1"/>
    </source>
</evidence>
<sequence>MYRDIHDQVGTNGYQYYWDDSAKVPYIYNSQKQEFSTYEDTQSVLEKVNYVEQQGLGGMFFWQLIGDLPITDPDSLVNIAAANLL</sequence>